<keyword evidence="3" id="KW-1185">Reference proteome</keyword>
<dbReference type="AlphaFoldDB" id="A0A1H2NG06"/>
<accession>A0A1H2NG06</accession>
<gene>
    <name evidence="2" type="ORF">SAMN04488544_3951</name>
</gene>
<evidence type="ECO:0000313" key="2">
    <source>
        <dbReference type="EMBL" id="SDV04304.1"/>
    </source>
</evidence>
<evidence type="ECO:0000256" key="1">
    <source>
        <dbReference type="SAM" id="MobiDB-lite"/>
    </source>
</evidence>
<organism evidence="2 3">
    <name type="scientific">Microlunatus sagamiharensis</name>
    <dbReference type="NCBI Taxonomy" id="546874"/>
    <lineage>
        <taxon>Bacteria</taxon>
        <taxon>Bacillati</taxon>
        <taxon>Actinomycetota</taxon>
        <taxon>Actinomycetes</taxon>
        <taxon>Propionibacteriales</taxon>
        <taxon>Propionibacteriaceae</taxon>
        <taxon>Microlunatus</taxon>
    </lineage>
</organism>
<dbReference type="GO" id="GO:0016740">
    <property type="term" value="F:transferase activity"/>
    <property type="evidence" value="ECO:0007669"/>
    <property type="project" value="UniProtKB-KW"/>
</dbReference>
<dbReference type="Proteomes" id="UP000198825">
    <property type="component" value="Chromosome I"/>
</dbReference>
<protein>
    <submittedName>
        <fullName evidence="2">Glycosyltransferase involved in cell wall bisynthesis</fullName>
    </submittedName>
</protein>
<keyword evidence="2" id="KW-0808">Transferase</keyword>
<dbReference type="STRING" id="546874.SAMN04488544_3951"/>
<name>A0A1H2NG06_9ACTN</name>
<reference evidence="3" key="1">
    <citation type="submission" date="2016-10" db="EMBL/GenBank/DDBJ databases">
        <authorList>
            <person name="Varghese N."/>
            <person name="Submissions S."/>
        </authorList>
    </citation>
    <scope>NUCLEOTIDE SEQUENCE [LARGE SCALE GENOMIC DNA]</scope>
    <source>
        <strain evidence="3">DSM 21743</strain>
    </source>
</reference>
<dbReference type="SUPFAM" id="SSF53756">
    <property type="entry name" value="UDP-Glycosyltransferase/glycogen phosphorylase"/>
    <property type="match status" value="1"/>
</dbReference>
<dbReference type="EMBL" id="LT629799">
    <property type="protein sequence ID" value="SDV04304.1"/>
    <property type="molecule type" value="Genomic_DNA"/>
</dbReference>
<dbReference type="Gene3D" id="3.40.50.2000">
    <property type="entry name" value="Glycogen Phosphorylase B"/>
    <property type="match status" value="1"/>
</dbReference>
<sequence>MPIRRTTPRPPDGGRPLVVQQSFPDPRPTTNPYIVMLRDALAATPGVEVRTFTWRRALRADYDVFHVHWPEILVEGASPLKALVRQALFALLVLRLRLARIPWVRTQHNLELPSGLSRRQRLLLTWADRWTTLRIALNSDTPVPPGTLAAVVPHGHYQEWYARHPRGERRPRSLGFVGLIRRYKNVEGLLAAFAGVPGEASLRVAGKPSTEELASSLRTLAAADPRVELSLAFLDEPELVEVVSSSALLVLPYSHMHNSGTVLAGLSLDTPVLVPANAANAALSAEVGPGWVLQYEGDLDADDLVAALDAVEAEGRAAGPDLSARDWPAGAAAHVAAYREAVEARGRR</sequence>
<proteinExistence type="predicted"/>
<feature type="region of interest" description="Disordered" evidence="1">
    <location>
        <begin position="1"/>
        <end position="26"/>
    </location>
</feature>
<evidence type="ECO:0000313" key="3">
    <source>
        <dbReference type="Proteomes" id="UP000198825"/>
    </source>
</evidence>
<dbReference type="RefSeq" id="WP_197680535.1">
    <property type="nucleotide sequence ID" value="NZ_LT629799.1"/>
</dbReference>